<name>A0A6S6LYJ8_9BACT</name>
<keyword evidence="3" id="KW-1185">Reference proteome</keyword>
<dbReference type="Gene3D" id="1.10.3210.10">
    <property type="entry name" value="Hypothetical protein af1432"/>
    <property type="match status" value="1"/>
</dbReference>
<dbReference type="InterPro" id="IPR029016">
    <property type="entry name" value="GAF-like_dom_sf"/>
</dbReference>
<dbReference type="CDD" id="cd00077">
    <property type="entry name" value="HDc"/>
    <property type="match status" value="1"/>
</dbReference>
<dbReference type="Pfam" id="PF13487">
    <property type="entry name" value="HD_5"/>
    <property type="match status" value="1"/>
</dbReference>
<dbReference type="AlphaFoldDB" id="A0A6S6LYJ8"/>
<dbReference type="PANTHER" id="PTHR43155:SF2">
    <property type="entry name" value="CYCLIC DI-GMP PHOSPHODIESTERASE PA4108"/>
    <property type="match status" value="1"/>
</dbReference>
<feature type="domain" description="HD-GYP" evidence="1">
    <location>
        <begin position="443"/>
        <end position="641"/>
    </location>
</feature>
<sequence>MTDAPLYNSRITDTYIKLIKNKYSFVNITELLDYAGMSPYEVADQGHWFTQEQVNRFHERLLKLTGNENLAREAGRYAASPDAIGMMRQYFLGLVGPARAYEMIGKATNNNFVRSSVYTSRKLAANKVEITVTPRPGTKEQPFQCQNRIGFFEAVAAAFDVKLPRIEHTECMFQGGQVCRYIVSWEKSSHTFWEYTRNYTAVFLSLLTAASITISPHQGLERVLPASALAVLLLSVIALHSEKKALLAGQLNLKDLSDNLFKQLEINYNNALVTNDIGQVISKQTRLHDILDNVVQVLEKRLDYSRGLILLANPEKTKLVFHAGFGYFDEQLSFLSKTTFQLDRPEAKGVFVVSFREQRPFLVGDINEIGGNLSGKSQNFAKQLLSQTFICCPIICEGESLGIIAVDNLKSKRPLVQSDVTLLMSIAPVIGIAIYNANLHEAKSTQFSSFLKVMAASIDARDPLTAGHSEKVTEYCEEICHELGLAEDEVEMIRVAALLHDYGKIGVPDAILKKNGRLSDLEYEIVKTHCHKTRDILEQVNFEGIYRQVPEIAGAHHEKIDGTGYPKGLKGKDIPLGAKIIAVADFFEAVTSQRHYRDPMQMDEAFRLLREGSGSHFERHIVEAFINCRKHALAEESGTRAVQPFSA</sequence>
<organism evidence="2 3">
    <name type="scientific">Citrifermentans bremense</name>
    <dbReference type="NCBI Taxonomy" id="60035"/>
    <lineage>
        <taxon>Bacteria</taxon>
        <taxon>Pseudomonadati</taxon>
        <taxon>Thermodesulfobacteriota</taxon>
        <taxon>Desulfuromonadia</taxon>
        <taxon>Geobacterales</taxon>
        <taxon>Geobacteraceae</taxon>
        <taxon>Citrifermentans</taxon>
    </lineage>
</organism>
<dbReference type="Proteomes" id="UP000515472">
    <property type="component" value="Chromosome"/>
</dbReference>
<dbReference type="RefSeq" id="WP_185245189.1">
    <property type="nucleotide sequence ID" value="NZ_AP023213.1"/>
</dbReference>
<dbReference type="SUPFAM" id="SSF109604">
    <property type="entry name" value="HD-domain/PDEase-like"/>
    <property type="match status" value="1"/>
</dbReference>
<gene>
    <name evidence="2" type="ORF">GEOBRER4_n1944</name>
</gene>
<evidence type="ECO:0000313" key="3">
    <source>
        <dbReference type="Proteomes" id="UP000515472"/>
    </source>
</evidence>
<dbReference type="PROSITE" id="PS51832">
    <property type="entry name" value="HD_GYP"/>
    <property type="match status" value="1"/>
</dbReference>
<dbReference type="InterPro" id="IPR003018">
    <property type="entry name" value="GAF"/>
</dbReference>
<dbReference type="KEGG" id="gbn:GEOBRER4_18720"/>
<evidence type="ECO:0000313" key="2">
    <source>
        <dbReference type="EMBL" id="BCG47122.1"/>
    </source>
</evidence>
<dbReference type="EMBL" id="AP023213">
    <property type="protein sequence ID" value="BCG47122.1"/>
    <property type="molecule type" value="Genomic_DNA"/>
</dbReference>
<dbReference type="SMART" id="SM00471">
    <property type="entry name" value="HDc"/>
    <property type="match status" value="1"/>
</dbReference>
<accession>A0A6S6LYJ8</accession>
<dbReference type="Gene3D" id="3.30.450.40">
    <property type="match status" value="1"/>
</dbReference>
<reference evidence="2 3" key="1">
    <citation type="submission" date="2020-06" db="EMBL/GenBank/DDBJ databases">
        <title>Interaction of electrochemicaly active bacteria, Geobacter bremensis R4 on different carbon anode.</title>
        <authorList>
            <person name="Meng L."/>
            <person name="Yoshida N."/>
        </authorList>
    </citation>
    <scope>NUCLEOTIDE SEQUENCE [LARGE SCALE GENOMIC DNA]</scope>
    <source>
        <strain evidence="2 3">R4</strain>
    </source>
</reference>
<proteinExistence type="predicted"/>
<dbReference type="Pfam" id="PF01590">
    <property type="entry name" value="GAF"/>
    <property type="match status" value="1"/>
</dbReference>
<dbReference type="PANTHER" id="PTHR43155">
    <property type="entry name" value="CYCLIC DI-GMP PHOSPHODIESTERASE PA4108-RELATED"/>
    <property type="match status" value="1"/>
</dbReference>
<dbReference type="SUPFAM" id="SSF55781">
    <property type="entry name" value="GAF domain-like"/>
    <property type="match status" value="1"/>
</dbReference>
<dbReference type="InterPro" id="IPR003607">
    <property type="entry name" value="HD/PDEase_dom"/>
</dbReference>
<dbReference type="SMART" id="SM00065">
    <property type="entry name" value="GAF"/>
    <property type="match status" value="1"/>
</dbReference>
<dbReference type="InterPro" id="IPR037522">
    <property type="entry name" value="HD_GYP_dom"/>
</dbReference>
<protein>
    <submittedName>
        <fullName evidence="2">GAF domain/HD domain protein</fullName>
    </submittedName>
</protein>
<evidence type="ECO:0000259" key="1">
    <source>
        <dbReference type="PROSITE" id="PS51832"/>
    </source>
</evidence>